<dbReference type="Pfam" id="PF20255">
    <property type="entry name" value="DUF6606"/>
    <property type="match status" value="1"/>
</dbReference>
<dbReference type="InterPro" id="IPR046541">
    <property type="entry name" value="DUF6606"/>
</dbReference>
<evidence type="ECO:0000313" key="3">
    <source>
        <dbReference type="EMBL" id="KAF4983726.1"/>
    </source>
</evidence>
<reference evidence="3" key="2">
    <citation type="submission" date="2020-05" db="EMBL/GenBank/DDBJ databases">
        <authorList>
            <person name="Kim H.-S."/>
            <person name="Proctor R.H."/>
            <person name="Brown D.W."/>
        </authorList>
    </citation>
    <scope>NUCLEOTIDE SEQUENCE</scope>
    <source>
        <strain evidence="3">NRRL 22465</strain>
    </source>
</reference>
<gene>
    <name evidence="3" type="ORF">FZEAL_942</name>
</gene>
<organism evidence="3 4">
    <name type="scientific">Fusarium zealandicum</name>
    <dbReference type="NCBI Taxonomy" id="1053134"/>
    <lineage>
        <taxon>Eukaryota</taxon>
        <taxon>Fungi</taxon>
        <taxon>Dikarya</taxon>
        <taxon>Ascomycota</taxon>
        <taxon>Pezizomycotina</taxon>
        <taxon>Sordariomycetes</taxon>
        <taxon>Hypocreomycetidae</taxon>
        <taxon>Hypocreales</taxon>
        <taxon>Nectriaceae</taxon>
        <taxon>Fusarium</taxon>
        <taxon>Fusarium staphyleae species complex</taxon>
    </lineage>
</organism>
<protein>
    <recommendedName>
        <fullName evidence="2">DUF6606 domain-containing protein</fullName>
    </recommendedName>
</protein>
<sequence>MAHVPDITATTTKERLNYLFHHLFLPAKLPGEDDSSSTNEAFLVDFVLHCLKRFLVEVESENERSITTCISMMETLRNSTDTYGYLREDGVGEVLRQLSPEGCVALHIAAQNAAVLIRKVDASVYFETFELSPTNASVFARGRLVRQFPDAATAILFKDFEDEAFQSVLARTVAKMSHQTVQEMKKKVKKAKQQHDEDRDTVEPRIVTELLTSILRGMGKSIDVSGICKNTREEVMWNNSKLPWRRSPVWLLVRVSLQLTMSRPTSTPESLYKPFMVFMFAQALGIANQQPTPSDVLHTMVTKVSGRLCKLESSPDGKWLEFIRQTVSGTSDILAKRWHRICERSEQPLDLDALSSFEMKDSVYFSLPKTGEFLSSIPLRKIESRSSTFSPASYPSPLGADRLPLMRSNGSADYLPFHVAMVES</sequence>
<dbReference type="OrthoDB" id="5078988at2759"/>
<evidence type="ECO:0000313" key="4">
    <source>
        <dbReference type="Proteomes" id="UP000635477"/>
    </source>
</evidence>
<dbReference type="AlphaFoldDB" id="A0A8H4UU74"/>
<name>A0A8H4UU74_9HYPO</name>
<evidence type="ECO:0000259" key="2">
    <source>
        <dbReference type="Pfam" id="PF20255"/>
    </source>
</evidence>
<evidence type="ECO:0000256" key="1">
    <source>
        <dbReference type="SAM" id="Coils"/>
    </source>
</evidence>
<dbReference type="Proteomes" id="UP000635477">
    <property type="component" value="Unassembled WGS sequence"/>
</dbReference>
<keyword evidence="4" id="KW-1185">Reference proteome</keyword>
<accession>A0A8H4UU74</accession>
<comment type="caution">
    <text evidence="3">The sequence shown here is derived from an EMBL/GenBank/DDBJ whole genome shotgun (WGS) entry which is preliminary data.</text>
</comment>
<reference evidence="3" key="1">
    <citation type="journal article" date="2020" name="BMC Genomics">
        <title>Correction to: Identification and distribution of gene clusters required for synthesis of sphingolipid metabolism inhibitors in diverse species of the filamentous fungus Fusarium.</title>
        <authorList>
            <person name="Kim H.S."/>
            <person name="Lohmar J.M."/>
            <person name="Busman M."/>
            <person name="Brown D.W."/>
            <person name="Naumann T.A."/>
            <person name="Divon H.H."/>
            <person name="Lysoe E."/>
            <person name="Uhlig S."/>
            <person name="Proctor R.H."/>
        </authorList>
    </citation>
    <scope>NUCLEOTIDE SEQUENCE</scope>
    <source>
        <strain evidence="3">NRRL 22465</strain>
    </source>
</reference>
<feature type="coiled-coil region" evidence="1">
    <location>
        <begin position="174"/>
        <end position="201"/>
    </location>
</feature>
<proteinExistence type="predicted"/>
<feature type="domain" description="DUF6606" evidence="2">
    <location>
        <begin position="19"/>
        <end position="284"/>
    </location>
</feature>
<keyword evidence="1" id="KW-0175">Coiled coil</keyword>
<dbReference type="EMBL" id="JABEYC010000052">
    <property type="protein sequence ID" value="KAF4983726.1"/>
    <property type="molecule type" value="Genomic_DNA"/>
</dbReference>